<gene>
    <name evidence="4" type="ORF">SAMN02745207_04027</name>
</gene>
<feature type="binding site" evidence="2">
    <location>
        <position position="63"/>
    </location>
    <ligand>
        <name>CoA</name>
        <dbReference type="ChEBI" id="CHEBI:57287"/>
    </ligand>
</feature>
<evidence type="ECO:0000256" key="2">
    <source>
        <dbReference type="PIRSR" id="PIRSR014972-2"/>
    </source>
</evidence>
<accession>A0A1M5XY26</accession>
<dbReference type="Gene3D" id="3.10.129.10">
    <property type="entry name" value="Hotdog Thioesterase"/>
    <property type="match status" value="1"/>
</dbReference>
<dbReference type="Pfam" id="PF22636">
    <property type="entry name" value="FlK"/>
    <property type="match status" value="1"/>
</dbReference>
<dbReference type="SUPFAM" id="SSF54637">
    <property type="entry name" value="Thioesterase/thiol ester dehydrase-isomerase"/>
    <property type="match status" value="1"/>
</dbReference>
<evidence type="ECO:0000313" key="4">
    <source>
        <dbReference type="EMBL" id="SHI04727.1"/>
    </source>
</evidence>
<keyword evidence="5" id="KW-1185">Reference proteome</keyword>
<proteinExistence type="predicted"/>
<feature type="binding site" evidence="2">
    <location>
        <position position="114"/>
    </location>
    <ligand>
        <name>substrate</name>
    </ligand>
</feature>
<reference evidence="4 5" key="1">
    <citation type="submission" date="2016-11" db="EMBL/GenBank/DDBJ databases">
        <authorList>
            <person name="Jaros S."/>
            <person name="Januszkiewicz K."/>
            <person name="Wedrychowicz H."/>
        </authorList>
    </citation>
    <scope>NUCLEOTIDE SEQUENCE [LARGE SCALE GENOMIC DNA]</scope>
    <source>
        <strain evidence="4 5">DSM 8605</strain>
    </source>
</reference>
<sequence>MRLQLKEGIKGQQEIMVEVKDTAANVGSGTVEVFATPSMIALMENTAQASIAECLAKGEATVGIEINIKHIKATPVGVKVKCFSELTEVKGKKLLFKVEAFDEKGKIGEGKHIRYIIDTEKFMENVK</sequence>
<dbReference type="RefSeq" id="WP_073340831.1">
    <property type="nucleotide sequence ID" value="NZ_FQXM01000041.1"/>
</dbReference>
<dbReference type="AlphaFoldDB" id="A0A1M5XY26"/>
<dbReference type="Proteomes" id="UP000184447">
    <property type="component" value="Unassembled WGS sequence"/>
</dbReference>
<evidence type="ECO:0000259" key="3">
    <source>
        <dbReference type="Pfam" id="PF22636"/>
    </source>
</evidence>
<organism evidence="4 5">
    <name type="scientific">Clostridium grantii DSM 8605</name>
    <dbReference type="NCBI Taxonomy" id="1121316"/>
    <lineage>
        <taxon>Bacteria</taxon>
        <taxon>Bacillati</taxon>
        <taxon>Bacillota</taxon>
        <taxon>Clostridia</taxon>
        <taxon>Eubacteriales</taxon>
        <taxon>Clostridiaceae</taxon>
        <taxon>Clostridium</taxon>
    </lineage>
</organism>
<feature type="active site" evidence="1">
    <location>
        <position position="36"/>
    </location>
</feature>
<feature type="domain" description="Fluoroacetyl-CoA-specific thioesterase-like" evidence="3">
    <location>
        <begin position="17"/>
        <end position="120"/>
    </location>
</feature>
<evidence type="ECO:0000256" key="1">
    <source>
        <dbReference type="PIRSR" id="PIRSR014972-1"/>
    </source>
</evidence>
<dbReference type="InterPro" id="IPR025540">
    <property type="entry name" value="FlK"/>
</dbReference>
<dbReference type="EMBL" id="FQXM01000041">
    <property type="protein sequence ID" value="SHI04727.1"/>
    <property type="molecule type" value="Genomic_DNA"/>
</dbReference>
<feature type="binding site" evidence="2">
    <location>
        <position position="63"/>
    </location>
    <ligand>
        <name>substrate</name>
    </ligand>
</feature>
<feature type="active site" evidence="1">
    <location>
        <position position="70"/>
    </location>
</feature>
<name>A0A1M5XY26_9CLOT</name>
<protein>
    <submittedName>
        <fullName evidence="4">Thioesterase superfamily</fullName>
    </submittedName>
</protein>
<evidence type="ECO:0000313" key="5">
    <source>
        <dbReference type="Proteomes" id="UP000184447"/>
    </source>
</evidence>
<dbReference type="STRING" id="1121316.SAMN02745207_04027"/>
<dbReference type="PANTHER" id="PTHR36934">
    <property type="entry name" value="BLR0278 PROTEIN"/>
    <property type="match status" value="1"/>
</dbReference>
<dbReference type="PANTHER" id="PTHR36934:SF1">
    <property type="entry name" value="THIOESTERASE DOMAIN-CONTAINING PROTEIN"/>
    <property type="match status" value="1"/>
</dbReference>
<dbReference type="OrthoDB" id="6902891at2"/>
<dbReference type="PIRSF" id="PIRSF014972">
    <property type="entry name" value="FlK"/>
    <property type="match status" value="1"/>
</dbReference>
<dbReference type="InterPro" id="IPR029069">
    <property type="entry name" value="HotDog_dom_sf"/>
</dbReference>
<dbReference type="InterPro" id="IPR054485">
    <property type="entry name" value="FlK-like_dom"/>
</dbReference>
<feature type="active site" evidence="1">
    <location>
        <position position="44"/>
    </location>
</feature>